<dbReference type="OrthoDB" id="507128at2759"/>
<feature type="chain" id="PRO_5040110192" description="Pyrroloquinoline quinone-dependent pyranose dehydrogenase beta-propeller domain-containing protein" evidence="2">
    <location>
        <begin position="25"/>
        <end position="471"/>
    </location>
</feature>
<reference evidence="4" key="1">
    <citation type="journal article" date="2021" name="IMA Fungus">
        <title>Genomic characterization of three marine fungi, including Emericellopsis atlantica sp. nov. with signatures of a generalist lifestyle and marine biomass degradation.</title>
        <authorList>
            <person name="Hagestad O.C."/>
            <person name="Hou L."/>
            <person name="Andersen J.H."/>
            <person name="Hansen E.H."/>
            <person name="Altermark B."/>
            <person name="Li C."/>
            <person name="Kuhnert E."/>
            <person name="Cox R.J."/>
            <person name="Crous P.W."/>
            <person name="Spatafora J.W."/>
            <person name="Lail K."/>
            <person name="Amirebrahimi M."/>
            <person name="Lipzen A."/>
            <person name="Pangilinan J."/>
            <person name="Andreopoulos W."/>
            <person name="Hayes R.D."/>
            <person name="Ng V."/>
            <person name="Grigoriev I.V."/>
            <person name="Jackson S.A."/>
            <person name="Sutton T.D.S."/>
            <person name="Dobson A.D.W."/>
            <person name="Rama T."/>
        </authorList>
    </citation>
    <scope>NUCLEOTIDE SEQUENCE</scope>
    <source>
        <strain evidence="4">TRa018bII</strain>
    </source>
</reference>
<keyword evidence="5" id="KW-1185">Reference proteome</keyword>
<sequence>MQSIINRQVFLILTALLKLGTSQSVSCTLRPAYPAPVLSNGWSGQLIYDDLDGPRGIVFDTSGNLLVVEQGEGIVHISLNDGGTTCLNVANKRDVIDNDSLNHGIALSVDGRTLYASSSDAVYSWAYDPATGTVSGANQTLVTGMQNGGHTTRTLMMSQKYPGMLVVSRGSDGNIDIAATTLEYGHSQIRAFNVSNLTSTSPPYDFTTQGRRLGWGLRNSVGIAEEPTSGGIYSVENSADNMRRNGVEIRENNPGEELNFHGSLNETAEGDNYGYPNCFALWNPEIPDVGTLTVGSQFALEQNSTVNDAFCNEERVAPRLTFQAHTAPLDIVFQPNGSEAYVSFHGSWNRDDPSGYTISSIPFSKGSPTAPANSSNSSRVIMANPENSRCPNACFRPVGLALDGAGRIFFTSDSTGELWVMAKTSGDTPTPSTTTSGTASPSATRENKGVRAVSIGLWMYGLIMVGLALVL</sequence>
<dbReference type="InterPro" id="IPR011042">
    <property type="entry name" value="6-blade_b-propeller_TolB-like"/>
</dbReference>
<comment type="caution">
    <text evidence="4">The sequence shown here is derived from an EMBL/GenBank/DDBJ whole genome shotgun (WGS) entry which is preliminary data.</text>
</comment>
<name>A0A9P7YC37_9HELO</name>
<accession>A0A9P7YC37</accession>
<dbReference type="PANTHER" id="PTHR47572">
    <property type="entry name" value="LIPOPROTEIN-RELATED"/>
    <property type="match status" value="1"/>
</dbReference>
<feature type="region of interest" description="Disordered" evidence="1">
    <location>
        <begin position="423"/>
        <end position="446"/>
    </location>
</feature>
<keyword evidence="2" id="KW-0732">Signal</keyword>
<dbReference type="AlphaFoldDB" id="A0A9P7YC37"/>
<dbReference type="Gene3D" id="2.120.10.30">
    <property type="entry name" value="TolB, C-terminal domain"/>
    <property type="match status" value="1"/>
</dbReference>
<dbReference type="Pfam" id="PF22807">
    <property type="entry name" value="TrAA12"/>
    <property type="match status" value="1"/>
</dbReference>
<proteinExistence type="predicted"/>
<feature type="signal peptide" evidence="2">
    <location>
        <begin position="1"/>
        <end position="24"/>
    </location>
</feature>
<dbReference type="InterPro" id="IPR011041">
    <property type="entry name" value="Quinoprot_gluc/sorb_DH_b-prop"/>
</dbReference>
<evidence type="ECO:0000256" key="1">
    <source>
        <dbReference type="SAM" id="MobiDB-lite"/>
    </source>
</evidence>
<dbReference type="PANTHER" id="PTHR47572:SF4">
    <property type="entry name" value="LACTONASE DRP35"/>
    <property type="match status" value="1"/>
</dbReference>
<dbReference type="SUPFAM" id="SSF50952">
    <property type="entry name" value="Soluble quinoprotein glucose dehydrogenase"/>
    <property type="match status" value="2"/>
</dbReference>
<evidence type="ECO:0000313" key="4">
    <source>
        <dbReference type="EMBL" id="KAG9230707.1"/>
    </source>
</evidence>
<gene>
    <name evidence="4" type="ORF">BJ875DRAFT_471416</name>
</gene>
<dbReference type="Proteomes" id="UP000824998">
    <property type="component" value="Unassembled WGS sequence"/>
</dbReference>
<dbReference type="InterPro" id="IPR054539">
    <property type="entry name" value="Beta-prop_PDH"/>
</dbReference>
<feature type="compositionally biased region" description="Low complexity" evidence="1">
    <location>
        <begin position="424"/>
        <end position="444"/>
    </location>
</feature>
<dbReference type="EMBL" id="MU251650">
    <property type="protein sequence ID" value="KAG9230707.1"/>
    <property type="molecule type" value="Genomic_DNA"/>
</dbReference>
<feature type="domain" description="Pyrroloquinoline quinone-dependent pyranose dehydrogenase beta-propeller" evidence="3">
    <location>
        <begin position="37"/>
        <end position="423"/>
    </location>
</feature>
<organism evidence="4 5">
    <name type="scientific">Amylocarpus encephaloides</name>
    <dbReference type="NCBI Taxonomy" id="45428"/>
    <lineage>
        <taxon>Eukaryota</taxon>
        <taxon>Fungi</taxon>
        <taxon>Dikarya</taxon>
        <taxon>Ascomycota</taxon>
        <taxon>Pezizomycotina</taxon>
        <taxon>Leotiomycetes</taxon>
        <taxon>Helotiales</taxon>
        <taxon>Helotiales incertae sedis</taxon>
        <taxon>Amylocarpus</taxon>
    </lineage>
</organism>
<protein>
    <recommendedName>
        <fullName evidence="3">Pyrroloquinoline quinone-dependent pyranose dehydrogenase beta-propeller domain-containing protein</fullName>
    </recommendedName>
</protein>
<evidence type="ECO:0000259" key="3">
    <source>
        <dbReference type="Pfam" id="PF22807"/>
    </source>
</evidence>
<evidence type="ECO:0000313" key="5">
    <source>
        <dbReference type="Proteomes" id="UP000824998"/>
    </source>
</evidence>
<evidence type="ECO:0000256" key="2">
    <source>
        <dbReference type="SAM" id="SignalP"/>
    </source>
</evidence>
<dbReference type="InterPro" id="IPR051262">
    <property type="entry name" value="SMP-30/CGR1_Lactonase"/>
</dbReference>